<protein>
    <recommendedName>
        <fullName evidence="7">Pre-mRNA-splicing factor SLU7</fullName>
    </recommendedName>
</protein>
<evidence type="ECO:0000313" key="12">
    <source>
        <dbReference type="Proteomes" id="UP000815325"/>
    </source>
</evidence>
<gene>
    <name evidence="11" type="ORF">DUNSADRAFT_4015</name>
</gene>
<comment type="subcellular location">
    <subcellularLocation>
        <location evidence="1 7">Nucleus</location>
    </subcellularLocation>
</comment>
<evidence type="ECO:0000256" key="7">
    <source>
        <dbReference type="RuleBase" id="RU367071"/>
    </source>
</evidence>
<comment type="caution">
    <text evidence="11">The sequence shown here is derived from an EMBL/GenBank/DDBJ whole genome shotgun (WGS) entry which is preliminary data.</text>
</comment>
<evidence type="ECO:0000256" key="5">
    <source>
        <dbReference type="ARBA" id="ARBA00023187"/>
    </source>
</evidence>
<feature type="compositionally biased region" description="Polar residues" evidence="9">
    <location>
        <begin position="44"/>
        <end position="55"/>
    </location>
</feature>
<keyword evidence="5 7" id="KW-0508">mRNA splicing</keyword>
<dbReference type="PANTHER" id="PTHR12942">
    <property type="entry name" value="STEP II SPLICING FACTOR SLU7"/>
    <property type="match status" value="1"/>
</dbReference>
<evidence type="ECO:0000259" key="10">
    <source>
        <dbReference type="Pfam" id="PF11708"/>
    </source>
</evidence>
<dbReference type="InterPro" id="IPR039974">
    <property type="entry name" value="Splicing_factor_SLU7"/>
</dbReference>
<evidence type="ECO:0000256" key="3">
    <source>
        <dbReference type="ARBA" id="ARBA00022664"/>
    </source>
</evidence>
<evidence type="ECO:0000256" key="2">
    <source>
        <dbReference type="ARBA" id="ARBA00007203"/>
    </source>
</evidence>
<keyword evidence="4 7" id="KW-0747">Spliceosome</keyword>
<keyword evidence="3 7" id="KW-0507">mRNA processing</keyword>
<organism evidence="11 12">
    <name type="scientific">Dunaliella salina</name>
    <name type="common">Green alga</name>
    <name type="synonym">Protococcus salinus</name>
    <dbReference type="NCBI Taxonomy" id="3046"/>
    <lineage>
        <taxon>Eukaryota</taxon>
        <taxon>Viridiplantae</taxon>
        <taxon>Chlorophyta</taxon>
        <taxon>core chlorophytes</taxon>
        <taxon>Chlorophyceae</taxon>
        <taxon>CS clade</taxon>
        <taxon>Chlamydomonadales</taxon>
        <taxon>Dunaliellaceae</taxon>
        <taxon>Dunaliella</taxon>
    </lineage>
</organism>
<name>A0ABQ7GT04_DUNSA</name>
<accession>A0ABQ7GT04</accession>
<feature type="domain" description="Pre-mRNA-splicing factor SLU7" evidence="10">
    <location>
        <begin position="21"/>
        <end position="122"/>
    </location>
</feature>
<keyword evidence="8" id="KW-0175">Coiled coil</keyword>
<keyword evidence="12" id="KW-1185">Reference proteome</keyword>
<comment type="similarity">
    <text evidence="2 7">Belongs to the SLU7 family.</text>
</comment>
<evidence type="ECO:0000256" key="4">
    <source>
        <dbReference type="ARBA" id="ARBA00022728"/>
    </source>
</evidence>
<keyword evidence="6 7" id="KW-0539">Nucleus</keyword>
<evidence type="ECO:0000256" key="9">
    <source>
        <dbReference type="SAM" id="MobiDB-lite"/>
    </source>
</evidence>
<sequence>MFCGVLHCPRHLALLVCKVCEVIDRHEHLENIRKEMKQKEAAQQMYNGQRVTANQGDEARNSDDDDAKMKEEEESGFAEVKKRVRTTAGGSTGSVRNLRIREDTAKYLLNLDPNSAYYDPKSSEKGVELNVMANPSISEKLYEQFKKKKNSLNKVTKEDILNKYGSCADDVVENKTRSRYEEDVFINNHSSVWGSYWKDGNWGYACCHQTLRNSYCTGRAGEKASADVAAQMITNMQNKAREAEADLQSDTADVELDEAKVKAALAKMDKEDAEAVASGGEKRKYNSLDSGEVVTPEEMEAWRMKRARGADDPLLQAAKSKAESNGEKAAVGGYELL</sequence>
<dbReference type="EMBL" id="MU069606">
    <property type="protein sequence ID" value="KAF5837705.1"/>
    <property type="molecule type" value="Genomic_DNA"/>
</dbReference>
<evidence type="ECO:0000256" key="8">
    <source>
        <dbReference type="SAM" id="Coils"/>
    </source>
</evidence>
<reference evidence="11" key="1">
    <citation type="submission" date="2017-08" db="EMBL/GenBank/DDBJ databases">
        <authorList>
            <person name="Polle J.E."/>
            <person name="Barry K."/>
            <person name="Cushman J."/>
            <person name="Schmutz J."/>
            <person name="Tran D."/>
            <person name="Hathwaick L.T."/>
            <person name="Yim W.C."/>
            <person name="Jenkins J."/>
            <person name="Mckie-Krisberg Z.M."/>
            <person name="Prochnik S."/>
            <person name="Lindquist E."/>
            <person name="Dockter R.B."/>
            <person name="Adam C."/>
            <person name="Molina H."/>
            <person name="Bunkerborg J."/>
            <person name="Jin E."/>
            <person name="Buchheim M."/>
            <person name="Magnuson J."/>
        </authorList>
    </citation>
    <scope>NUCLEOTIDE SEQUENCE</scope>
    <source>
        <strain evidence="11">CCAP 19/18</strain>
    </source>
</reference>
<feature type="region of interest" description="Disordered" evidence="9">
    <location>
        <begin position="308"/>
        <end position="337"/>
    </location>
</feature>
<evidence type="ECO:0000313" key="11">
    <source>
        <dbReference type="EMBL" id="KAF5837705.1"/>
    </source>
</evidence>
<feature type="domain" description="Pre-mRNA-splicing factor SLU7" evidence="10">
    <location>
        <begin position="173"/>
        <end position="195"/>
    </location>
</feature>
<dbReference type="Proteomes" id="UP000815325">
    <property type="component" value="Unassembled WGS sequence"/>
</dbReference>
<evidence type="ECO:0000256" key="1">
    <source>
        <dbReference type="ARBA" id="ARBA00004123"/>
    </source>
</evidence>
<feature type="compositionally biased region" description="Basic and acidic residues" evidence="9">
    <location>
        <begin position="57"/>
        <end position="71"/>
    </location>
</feature>
<feature type="region of interest" description="Disordered" evidence="9">
    <location>
        <begin position="40"/>
        <end position="92"/>
    </location>
</feature>
<comment type="function">
    <text evidence="7">Involved in pre-mRNA splicing.</text>
</comment>
<dbReference type="PANTHER" id="PTHR12942:SF2">
    <property type="entry name" value="PRE-MRNA-SPLICING FACTOR SLU7"/>
    <property type="match status" value="1"/>
</dbReference>
<dbReference type="Pfam" id="PF11708">
    <property type="entry name" value="Slu7"/>
    <property type="match status" value="2"/>
</dbReference>
<evidence type="ECO:0000256" key="6">
    <source>
        <dbReference type="ARBA" id="ARBA00023242"/>
    </source>
</evidence>
<proteinExistence type="inferred from homology"/>
<dbReference type="InterPro" id="IPR021715">
    <property type="entry name" value="Slu7_dom"/>
</dbReference>
<comment type="subunit">
    <text evidence="7">Associated with the spliceosome.</text>
</comment>
<feature type="coiled-coil region" evidence="8">
    <location>
        <begin position="226"/>
        <end position="276"/>
    </location>
</feature>